<gene>
    <name evidence="6" type="ORF">GCM10008025_19550</name>
</gene>
<dbReference type="GO" id="GO:0000271">
    <property type="term" value="P:polysaccharide biosynthetic process"/>
    <property type="evidence" value="ECO:0007669"/>
    <property type="project" value="TreeGrafter"/>
</dbReference>
<dbReference type="InterPro" id="IPR000653">
    <property type="entry name" value="DegT/StrS_aminotransferase"/>
</dbReference>
<protein>
    <recommendedName>
        <fullName evidence="8">DegT/DnrJ/EryC1/StrS family aminotransferase</fullName>
    </recommendedName>
</protein>
<dbReference type="Pfam" id="PF01041">
    <property type="entry name" value="DegT_DnrJ_EryC1"/>
    <property type="match status" value="1"/>
</dbReference>
<feature type="active site" description="Proton acceptor" evidence="3">
    <location>
        <position position="185"/>
    </location>
</feature>
<name>A0A916RY14_9BACI</name>
<dbReference type="InterPro" id="IPR015422">
    <property type="entry name" value="PyrdxlP-dep_Trfase_small"/>
</dbReference>
<comment type="caution">
    <text evidence="6">The sequence shown here is derived from an EMBL/GenBank/DDBJ whole genome shotgun (WGS) entry which is preliminary data.</text>
</comment>
<keyword evidence="1 4" id="KW-0663">Pyridoxal phosphate</keyword>
<evidence type="ECO:0008006" key="8">
    <source>
        <dbReference type="Google" id="ProtNLM"/>
    </source>
</evidence>
<accession>A0A916RY14</accession>
<evidence type="ECO:0000313" key="7">
    <source>
        <dbReference type="Proteomes" id="UP000613512"/>
    </source>
</evidence>
<evidence type="ECO:0000256" key="5">
    <source>
        <dbReference type="RuleBase" id="RU004508"/>
    </source>
</evidence>
<evidence type="ECO:0000313" key="6">
    <source>
        <dbReference type="EMBL" id="GGA75982.1"/>
    </source>
</evidence>
<dbReference type="Proteomes" id="UP000613512">
    <property type="component" value="Unassembled WGS sequence"/>
</dbReference>
<dbReference type="PANTHER" id="PTHR30244:SF36">
    <property type="entry name" value="3-OXO-GLUCOSE-6-PHOSPHATE:GLUTAMATE AMINOTRANSFERASE"/>
    <property type="match status" value="1"/>
</dbReference>
<dbReference type="RefSeq" id="WP_188384476.1">
    <property type="nucleotide sequence ID" value="NZ_BMEY01000008.1"/>
</dbReference>
<reference evidence="6" key="1">
    <citation type="journal article" date="2014" name="Int. J. Syst. Evol. Microbiol.">
        <title>Complete genome sequence of Corynebacterium casei LMG S-19264T (=DSM 44701T), isolated from a smear-ripened cheese.</title>
        <authorList>
            <consortium name="US DOE Joint Genome Institute (JGI-PGF)"/>
            <person name="Walter F."/>
            <person name="Albersmeier A."/>
            <person name="Kalinowski J."/>
            <person name="Ruckert C."/>
        </authorList>
    </citation>
    <scope>NUCLEOTIDE SEQUENCE</scope>
    <source>
        <strain evidence="6">CGMCC 1.12408</strain>
    </source>
</reference>
<dbReference type="FunFam" id="3.40.640.10:FF:000089">
    <property type="entry name" value="Aminotransferase, DegT/DnrJ/EryC1/StrS family"/>
    <property type="match status" value="1"/>
</dbReference>
<feature type="modified residue" description="N6-(pyridoxal phosphate)lysine" evidence="4">
    <location>
        <position position="185"/>
    </location>
</feature>
<dbReference type="CDD" id="cd00616">
    <property type="entry name" value="AHBA_syn"/>
    <property type="match status" value="1"/>
</dbReference>
<evidence type="ECO:0000256" key="2">
    <source>
        <dbReference type="ARBA" id="ARBA00037999"/>
    </source>
</evidence>
<organism evidence="6 7">
    <name type="scientific">Ornithinibacillus halotolerans</name>
    <dbReference type="NCBI Taxonomy" id="1274357"/>
    <lineage>
        <taxon>Bacteria</taxon>
        <taxon>Bacillati</taxon>
        <taxon>Bacillota</taxon>
        <taxon>Bacilli</taxon>
        <taxon>Bacillales</taxon>
        <taxon>Bacillaceae</taxon>
        <taxon>Ornithinibacillus</taxon>
    </lineage>
</organism>
<dbReference type="EMBL" id="BMEY01000008">
    <property type="protein sequence ID" value="GGA75982.1"/>
    <property type="molecule type" value="Genomic_DNA"/>
</dbReference>
<dbReference type="GO" id="GO:0030170">
    <property type="term" value="F:pyridoxal phosphate binding"/>
    <property type="evidence" value="ECO:0007669"/>
    <property type="project" value="UniProtKB-ARBA"/>
</dbReference>
<comment type="similarity">
    <text evidence="2 5">Belongs to the DegT/DnrJ/EryC1 family.</text>
</comment>
<proteinExistence type="inferred from homology"/>
<dbReference type="GO" id="GO:0008483">
    <property type="term" value="F:transaminase activity"/>
    <property type="evidence" value="ECO:0007669"/>
    <property type="project" value="TreeGrafter"/>
</dbReference>
<dbReference type="Gene3D" id="3.90.1150.10">
    <property type="entry name" value="Aspartate Aminotransferase, domain 1"/>
    <property type="match status" value="1"/>
</dbReference>
<dbReference type="Gene3D" id="3.40.640.10">
    <property type="entry name" value="Type I PLP-dependent aspartate aminotransferase-like (Major domain)"/>
    <property type="match status" value="1"/>
</dbReference>
<dbReference type="PANTHER" id="PTHR30244">
    <property type="entry name" value="TRANSAMINASE"/>
    <property type="match status" value="1"/>
</dbReference>
<dbReference type="InterPro" id="IPR015424">
    <property type="entry name" value="PyrdxlP-dep_Trfase"/>
</dbReference>
<evidence type="ECO:0000256" key="3">
    <source>
        <dbReference type="PIRSR" id="PIRSR000390-1"/>
    </source>
</evidence>
<reference evidence="6" key="2">
    <citation type="submission" date="2020-09" db="EMBL/GenBank/DDBJ databases">
        <authorList>
            <person name="Sun Q."/>
            <person name="Zhou Y."/>
        </authorList>
    </citation>
    <scope>NUCLEOTIDE SEQUENCE</scope>
    <source>
        <strain evidence="6">CGMCC 1.12408</strain>
    </source>
</reference>
<dbReference type="SUPFAM" id="SSF53383">
    <property type="entry name" value="PLP-dependent transferases"/>
    <property type="match status" value="1"/>
</dbReference>
<keyword evidence="7" id="KW-1185">Reference proteome</keyword>
<evidence type="ECO:0000256" key="1">
    <source>
        <dbReference type="ARBA" id="ARBA00022898"/>
    </source>
</evidence>
<sequence>MIPLIDLKKQYGAIQEDIVEAIREVLDNGQYILGTKVEALEETIAKRLGVKHAIAVGNGTDALVLTLDAFGIGEGDEVITTPFTFFATSEAISRVGATPVFVDIDPLTYQINPDKIYEKVTDRTKAIIPVHLFGQPADLNSIIEIAEKENLIVIEDACQAFGATYDGKEVGSIGDAGCFSFFPTKNLGTIGDGGLIVTSNDDIAKKLRKLRVHGSRKKYFHEDIGYNSRLDEIHAAILLVCLKEIDDWSRNRINLANYYFTELMDVEAITLPVVLPQCIHVFHLFCIRSKRRQEIMDALEKAGIQAGIYYPQCLHLQKVYEHLGYSTGDFPVAEIVSNEIFAIPMHPFLTNVDQDRVIAVIKKVCEKE</sequence>
<dbReference type="PIRSF" id="PIRSF000390">
    <property type="entry name" value="PLP_StrS"/>
    <property type="match status" value="1"/>
</dbReference>
<dbReference type="InterPro" id="IPR015421">
    <property type="entry name" value="PyrdxlP-dep_Trfase_major"/>
</dbReference>
<evidence type="ECO:0000256" key="4">
    <source>
        <dbReference type="PIRSR" id="PIRSR000390-2"/>
    </source>
</evidence>
<dbReference type="AlphaFoldDB" id="A0A916RY14"/>